<evidence type="ECO:0000313" key="2">
    <source>
        <dbReference type="Proteomes" id="UP000628442"/>
    </source>
</evidence>
<protein>
    <recommendedName>
        <fullName evidence="3">CHAP domain-containing protein</fullName>
    </recommendedName>
</protein>
<comment type="caution">
    <text evidence="1">The sequence shown here is derived from an EMBL/GenBank/DDBJ whole genome shotgun (WGS) entry which is preliminary data.</text>
</comment>
<accession>A0AA87XR72</accession>
<reference evidence="1" key="2">
    <citation type="submission" date="2022-12" db="EMBL/GenBank/DDBJ databases">
        <authorList>
            <person name="Sun Q."/>
            <person name="Kim S."/>
        </authorList>
    </citation>
    <scope>NUCLEOTIDE SEQUENCE</scope>
    <source>
        <strain evidence="1">KCTC 12343</strain>
    </source>
</reference>
<sequence>MLTNLTLWPEYWEAKRDLKPKEINMQWNVEKSVAHLTANAKPAYSPPGECAAYVRLALEAGGLLIKVPTKRYGDATGASACDYGNSLEAVGFKTVFDNNNLMCSKVTFKPIAGDVAIFDAFEGHRHGHIQMFNGVQWISDFLQKNIYPDQAPGLYPGGSYRKPEIPFKIYRNESMQIINYTPLNKLPWQ</sequence>
<dbReference type="Gene3D" id="3.90.1720.10">
    <property type="entry name" value="endopeptidase domain like (from Nostoc punctiforme)"/>
    <property type="match status" value="1"/>
</dbReference>
<gene>
    <name evidence="1" type="ORF">GCM10007387_19170</name>
</gene>
<evidence type="ECO:0008006" key="3">
    <source>
        <dbReference type="Google" id="ProtNLM"/>
    </source>
</evidence>
<dbReference type="EMBL" id="BMWV01000003">
    <property type="protein sequence ID" value="GGY36992.1"/>
    <property type="molecule type" value="Genomic_DNA"/>
</dbReference>
<dbReference type="AlphaFoldDB" id="A0AA87XR72"/>
<name>A0AA87XR72_9BURK</name>
<evidence type="ECO:0000313" key="1">
    <source>
        <dbReference type="EMBL" id="GGY36992.1"/>
    </source>
</evidence>
<proteinExistence type="predicted"/>
<dbReference type="RefSeq" id="WP_229420808.1">
    <property type="nucleotide sequence ID" value="NZ_BMWV01000003.1"/>
</dbReference>
<organism evidence="1 2">
    <name type="scientific">Pseudoduganella albidiflava</name>
    <dbReference type="NCBI Taxonomy" id="321983"/>
    <lineage>
        <taxon>Bacteria</taxon>
        <taxon>Pseudomonadati</taxon>
        <taxon>Pseudomonadota</taxon>
        <taxon>Betaproteobacteria</taxon>
        <taxon>Burkholderiales</taxon>
        <taxon>Oxalobacteraceae</taxon>
        <taxon>Telluria group</taxon>
        <taxon>Pseudoduganella</taxon>
    </lineage>
</organism>
<reference evidence="1" key="1">
    <citation type="journal article" date="2014" name="Int. J. Syst. Evol. Microbiol.">
        <title>Complete genome sequence of Corynebacterium casei LMG S-19264T (=DSM 44701T), isolated from a smear-ripened cheese.</title>
        <authorList>
            <consortium name="US DOE Joint Genome Institute (JGI-PGF)"/>
            <person name="Walter F."/>
            <person name="Albersmeier A."/>
            <person name="Kalinowski J."/>
            <person name="Ruckert C."/>
        </authorList>
    </citation>
    <scope>NUCLEOTIDE SEQUENCE</scope>
    <source>
        <strain evidence="1">KCTC 12343</strain>
    </source>
</reference>
<dbReference type="Proteomes" id="UP000628442">
    <property type="component" value="Unassembled WGS sequence"/>
</dbReference>